<dbReference type="Proteomes" id="UP001529510">
    <property type="component" value="Unassembled WGS sequence"/>
</dbReference>
<organism evidence="1 2">
    <name type="scientific">Cirrhinus mrigala</name>
    <name type="common">Mrigala</name>
    <dbReference type="NCBI Taxonomy" id="683832"/>
    <lineage>
        <taxon>Eukaryota</taxon>
        <taxon>Metazoa</taxon>
        <taxon>Chordata</taxon>
        <taxon>Craniata</taxon>
        <taxon>Vertebrata</taxon>
        <taxon>Euteleostomi</taxon>
        <taxon>Actinopterygii</taxon>
        <taxon>Neopterygii</taxon>
        <taxon>Teleostei</taxon>
        <taxon>Ostariophysi</taxon>
        <taxon>Cypriniformes</taxon>
        <taxon>Cyprinidae</taxon>
        <taxon>Labeoninae</taxon>
        <taxon>Labeonini</taxon>
        <taxon>Cirrhinus</taxon>
    </lineage>
</organism>
<feature type="non-terminal residue" evidence="1">
    <location>
        <position position="50"/>
    </location>
</feature>
<evidence type="ECO:0000313" key="2">
    <source>
        <dbReference type="Proteomes" id="UP001529510"/>
    </source>
</evidence>
<keyword evidence="2" id="KW-1185">Reference proteome</keyword>
<dbReference type="EMBL" id="JAMKFB020000004">
    <property type="protein sequence ID" value="KAL0196480.1"/>
    <property type="molecule type" value="Genomic_DNA"/>
</dbReference>
<gene>
    <name evidence="1" type="ORF">M9458_010052</name>
</gene>
<reference evidence="1 2" key="1">
    <citation type="submission" date="2024-05" db="EMBL/GenBank/DDBJ databases">
        <title>Genome sequencing and assembly of Indian major carp, Cirrhinus mrigala (Hamilton, 1822).</title>
        <authorList>
            <person name="Mohindra V."/>
            <person name="Chowdhury L.M."/>
            <person name="Lal K."/>
            <person name="Jena J.K."/>
        </authorList>
    </citation>
    <scope>NUCLEOTIDE SEQUENCE [LARGE SCALE GENOMIC DNA]</scope>
    <source>
        <strain evidence="1">CM1030</strain>
        <tissue evidence="1">Blood</tissue>
    </source>
</reference>
<evidence type="ECO:0000313" key="1">
    <source>
        <dbReference type="EMBL" id="KAL0196480.1"/>
    </source>
</evidence>
<name>A0ABD0REJ1_CIRMR</name>
<feature type="non-terminal residue" evidence="1">
    <location>
        <position position="1"/>
    </location>
</feature>
<dbReference type="AlphaFoldDB" id="A0ABD0REJ1"/>
<proteinExistence type="predicted"/>
<protein>
    <submittedName>
        <fullName evidence="1">Uncharacterized protein</fullName>
    </submittedName>
</protein>
<comment type="caution">
    <text evidence="1">The sequence shown here is derived from an EMBL/GenBank/DDBJ whole genome shotgun (WGS) entry which is preliminary data.</text>
</comment>
<accession>A0ABD0REJ1</accession>
<sequence length="50" mass="6074">IHCATSYTKDGFWIYITQIATCSPWMFWMFLNSVFHFMWVAVLIMCQLYQ</sequence>